<dbReference type="Ensembl" id="ENSTRUT00000057364.2">
    <property type="protein sequence ID" value="ENSTRUP00000053823.2"/>
    <property type="gene ID" value="ENSTRUG00000023105.2"/>
</dbReference>
<name>A0A3B5K834_TAKRU</name>
<reference evidence="2 3" key="1">
    <citation type="journal article" date="2011" name="Genome Biol. Evol.">
        <title>Integration of the genetic map and genome assembly of fugu facilitates insights into distinct features of genome evolution in teleosts and mammals.</title>
        <authorList>
            <person name="Kai W."/>
            <person name="Kikuchi K."/>
            <person name="Tohari S."/>
            <person name="Chew A.K."/>
            <person name="Tay A."/>
            <person name="Fujiwara A."/>
            <person name="Hosoya S."/>
            <person name="Suetake H."/>
            <person name="Naruse K."/>
            <person name="Brenner S."/>
            <person name="Suzuki Y."/>
            <person name="Venkatesh B."/>
        </authorList>
    </citation>
    <scope>NUCLEOTIDE SEQUENCE [LARGE SCALE GENOMIC DNA]</scope>
</reference>
<feature type="transmembrane region" description="Helical" evidence="1">
    <location>
        <begin position="38"/>
        <end position="58"/>
    </location>
</feature>
<accession>A0A3B5K834</accession>
<keyword evidence="1" id="KW-0472">Membrane</keyword>
<proteinExistence type="predicted"/>
<dbReference type="GeneTree" id="ENSGT00940000174850"/>
<organism evidence="2 3">
    <name type="scientific">Takifugu rubripes</name>
    <name type="common">Japanese pufferfish</name>
    <name type="synonym">Fugu rubripes</name>
    <dbReference type="NCBI Taxonomy" id="31033"/>
    <lineage>
        <taxon>Eukaryota</taxon>
        <taxon>Metazoa</taxon>
        <taxon>Chordata</taxon>
        <taxon>Craniata</taxon>
        <taxon>Vertebrata</taxon>
        <taxon>Euteleostomi</taxon>
        <taxon>Actinopterygii</taxon>
        <taxon>Neopterygii</taxon>
        <taxon>Teleostei</taxon>
        <taxon>Neoteleostei</taxon>
        <taxon>Acanthomorphata</taxon>
        <taxon>Eupercaria</taxon>
        <taxon>Tetraodontiformes</taxon>
        <taxon>Tetradontoidea</taxon>
        <taxon>Tetraodontidae</taxon>
        <taxon>Takifugu</taxon>
    </lineage>
</organism>
<evidence type="ECO:0000313" key="3">
    <source>
        <dbReference type="Proteomes" id="UP000005226"/>
    </source>
</evidence>
<dbReference type="STRING" id="31033.ENSTRUP00000075238"/>
<dbReference type="PANTHER" id="PTHR48424:SF3">
    <property type="entry name" value="DYNEIN LIGHT CHAIN-RELATED"/>
    <property type="match status" value="1"/>
</dbReference>
<keyword evidence="1" id="KW-1133">Transmembrane helix</keyword>
<protein>
    <submittedName>
        <fullName evidence="2">Uncharacterized protein</fullName>
    </submittedName>
</protein>
<dbReference type="PANTHER" id="PTHR48424">
    <property type="entry name" value="DYNEIN LIGHT CHAIN-RELATED"/>
    <property type="match status" value="1"/>
</dbReference>
<dbReference type="AlphaFoldDB" id="A0A3B5K834"/>
<evidence type="ECO:0000313" key="2">
    <source>
        <dbReference type="Ensembl" id="ENSTRUP00000053823.2"/>
    </source>
</evidence>
<keyword evidence="1" id="KW-0812">Transmembrane</keyword>
<reference evidence="2" key="3">
    <citation type="submission" date="2025-09" db="UniProtKB">
        <authorList>
            <consortium name="Ensembl"/>
        </authorList>
    </citation>
    <scope>IDENTIFICATION</scope>
</reference>
<dbReference type="InParanoid" id="A0A3B5K834"/>
<evidence type="ECO:0000256" key="1">
    <source>
        <dbReference type="SAM" id="Phobius"/>
    </source>
</evidence>
<reference evidence="2" key="2">
    <citation type="submission" date="2025-08" db="UniProtKB">
        <authorList>
            <consortium name="Ensembl"/>
        </authorList>
    </citation>
    <scope>IDENTIFICATION</scope>
</reference>
<sequence>ILLTKNGHLAQVEINEVFCLVRHVAAKVPPNDAMPCGVVLFVKLLSYILLNVVFLHCLHGIVHCILLHVIRHICILYYCLLVRHFSLH</sequence>
<keyword evidence="3" id="KW-1185">Reference proteome</keyword>
<dbReference type="OMA" id="VIRHICI"/>
<dbReference type="Proteomes" id="UP000005226">
    <property type="component" value="Chromosome 15"/>
</dbReference>
<feature type="transmembrane region" description="Helical" evidence="1">
    <location>
        <begin position="65"/>
        <end position="85"/>
    </location>
</feature>